<feature type="signal peptide" evidence="1">
    <location>
        <begin position="1"/>
        <end position="24"/>
    </location>
</feature>
<comment type="caution">
    <text evidence="2">The sequence shown here is derived from an EMBL/GenBank/DDBJ whole genome shotgun (WGS) entry which is preliminary data.</text>
</comment>
<evidence type="ECO:0000313" key="3">
    <source>
        <dbReference type="Proteomes" id="UP001229421"/>
    </source>
</evidence>
<evidence type="ECO:0000313" key="2">
    <source>
        <dbReference type="EMBL" id="KAK1440899.1"/>
    </source>
</evidence>
<dbReference type="EMBL" id="JAUHHV010000001">
    <property type="protein sequence ID" value="KAK1440899.1"/>
    <property type="molecule type" value="Genomic_DNA"/>
</dbReference>
<keyword evidence="3" id="KW-1185">Reference proteome</keyword>
<dbReference type="AlphaFoldDB" id="A0AAD8PC20"/>
<keyword evidence="1" id="KW-0732">Signal</keyword>
<protein>
    <submittedName>
        <fullName evidence="2">Uncharacterized protein</fullName>
    </submittedName>
</protein>
<reference evidence="2" key="1">
    <citation type="journal article" date="2023" name="bioRxiv">
        <title>Improved chromosome-level genome assembly for marigold (Tagetes erecta).</title>
        <authorList>
            <person name="Jiang F."/>
            <person name="Yuan L."/>
            <person name="Wang S."/>
            <person name="Wang H."/>
            <person name="Xu D."/>
            <person name="Wang A."/>
            <person name="Fan W."/>
        </authorList>
    </citation>
    <scope>NUCLEOTIDE SEQUENCE</scope>
    <source>
        <strain evidence="2">WSJ</strain>
        <tissue evidence="2">Leaf</tissue>
    </source>
</reference>
<feature type="chain" id="PRO_5042037948" evidence="1">
    <location>
        <begin position="25"/>
        <end position="77"/>
    </location>
</feature>
<organism evidence="2 3">
    <name type="scientific">Tagetes erecta</name>
    <name type="common">African marigold</name>
    <dbReference type="NCBI Taxonomy" id="13708"/>
    <lineage>
        <taxon>Eukaryota</taxon>
        <taxon>Viridiplantae</taxon>
        <taxon>Streptophyta</taxon>
        <taxon>Embryophyta</taxon>
        <taxon>Tracheophyta</taxon>
        <taxon>Spermatophyta</taxon>
        <taxon>Magnoliopsida</taxon>
        <taxon>eudicotyledons</taxon>
        <taxon>Gunneridae</taxon>
        <taxon>Pentapetalae</taxon>
        <taxon>asterids</taxon>
        <taxon>campanulids</taxon>
        <taxon>Asterales</taxon>
        <taxon>Asteraceae</taxon>
        <taxon>Asteroideae</taxon>
        <taxon>Heliantheae alliance</taxon>
        <taxon>Tageteae</taxon>
        <taxon>Tagetes</taxon>
    </lineage>
</organism>
<dbReference type="Proteomes" id="UP001229421">
    <property type="component" value="Unassembled WGS sequence"/>
</dbReference>
<proteinExistence type="predicted"/>
<name>A0AAD8PC20_TARER</name>
<sequence>MATMEVATGYWVVVLGLLLHESWLDDGDGQSSESYAAVHVFDSYRSMSVGFFVNDKSLFRDSSFDLLGDVNSISLLG</sequence>
<gene>
    <name evidence="2" type="ORF">QVD17_06732</name>
</gene>
<accession>A0AAD8PC20</accession>
<evidence type="ECO:0000256" key="1">
    <source>
        <dbReference type="SAM" id="SignalP"/>
    </source>
</evidence>